<accession>A0A1M6DV26</accession>
<evidence type="ECO:0000313" key="3">
    <source>
        <dbReference type="Proteomes" id="UP000324781"/>
    </source>
</evidence>
<dbReference type="Proteomes" id="UP000324781">
    <property type="component" value="Unassembled WGS sequence"/>
</dbReference>
<dbReference type="RefSeq" id="WP_149678116.1">
    <property type="nucleotide sequence ID" value="NZ_FQZP01000009.1"/>
</dbReference>
<dbReference type="AlphaFoldDB" id="A0A1M6DV26"/>
<keyword evidence="1" id="KW-1133">Transmembrane helix</keyword>
<reference evidence="2 3" key="1">
    <citation type="submission" date="2016-11" db="EMBL/GenBank/DDBJ databases">
        <authorList>
            <person name="Varghese N."/>
            <person name="Submissions S."/>
        </authorList>
    </citation>
    <scope>NUCLEOTIDE SEQUENCE [LARGE SCALE GENOMIC DNA]</scope>
    <source>
        <strain evidence="2 3">DSM 19027</strain>
    </source>
</reference>
<protein>
    <recommendedName>
        <fullName evidence="4">DUF4446 domain-containing protein</fullName>
    </recommendedName>
</protein>
<dbReference type="EMBL" id="FQZP01000009">
    <property type="protein sequence ID" value="SHI77081.1"/>
    <property type="molecule type" value="Genomic_DNA"/>
</dbReference>
<proteinExistence type="predicted"/>
<organism evidence="2 3">
    <name type="scientific">Thermoclostridium caenicola</name>
    <dbReference type="NCBI Taxonomy" id="659425"/>
    <lineage>
        <taxon>Bacteria</taxon>
        <taxon>Bacillati</taxon>
        <taxon>Bacillota</taxon>
        <taxon>Clostridia</taxon>
        <taxon>Eubacteriales</taxon>
        <taxon>Oscillospiraceae</taxon>
        <taxon>Thermoclostridium</taxon>
    </lineage>
</organism>
<feature type="transmembrane region" description="Helical" evidence="1">
    <location>
        <begin position="6"/>
        <end position="28"/>
    </location>
</feature>
<keyword evidence="1" id="KW-0812">Transmembrane</keyword>
<dbReference type="InterPro" id="IPR027981">
    <property type="entry name" value="DUF4446"/>
</dbReference>
<name>A0A1M6DV26_9FIRM</name>
<keyword evidence="3" id="KW-1185">Reference proteome</keyword>
<keyword evidence="1" id="KW-0472">Membrane</keyword>
<dbReference type="OrthoDB" id="5244042at2"/>
<sequence>MEFKVLICLYIGAGLGALSFILVLINHFRLNATIKKYRQFMNGLSDKNVEDLMLSYTRELEHINRRISDNIDRRLAILEQKMPSCVRKVGMVTYNAFENVGNNMSFSIAALDDNHDGLVMTGIYSRENSYVYAKQIKNGQPVDKELSREEKEALNKALNKA</sequence>
<dbReference type="Pfam" id="PF14584">
    <property type="entry name" value="DUF4446"/>
    <property type="match status" value="1"/>
</dbReference>
<evidence type="ECO:0000256" key="1">
    <source>
        <dbReference type="SAM" id="Phobius"/>
    </source>
</evidence>
<evidence type="ECO:0008006" key="4">
    <source>
        <dbReference type="Google" id="ProtNLM"/>
    </source>
</evidence>
<gene>
    <name evidence="2" type="ORF">SAMN05444373_10094</name>
</gene>
<evidence type="ECO:0000313" key="2">
    <source>
        <dbReference type="EMBL" id="SHI77081.1"/>
    </source>
</evidence>